<protein>
    <recommendedName>
        <fullName evidence="2">Helicase ATP-binding domain-containing protein</fullName>
    </recommendedName>
</protein>
<dbReference type="InterPro" id="IPR038718">
    <property type="entry name" value="SNF2-like_sf"/>
</dbReference>
<sequence>MANPTMVRADATRLRPTTNLIIPPGLTLPRKELKQNFMYVYTGAFTGTGSSFMTRLWASSFFPSLTNSPKFGKTRPRAVADGLAKELPMNFLRLKKVDTPNDPHFVASVPLYQFASHSSERTLRFLMDLFMGQRWSKTLIQHTAEQLDEVKEWNQQAAEAPKDQLSERVLPASHVINNMRLDAMGSEALRQCLLQVRIQSKGLYNVIFADFKIRKEEAQQLTTTEWSMLRSIDLYPLLLHWVRTTFGDRGQAPVASFPVSKIAFSLPPSHVESARVNDLGISVGPDGAPYFLPRSVDKNQTILYEDRYTGAGTRNDGSFALLDTEQGAEAMSSGHEPKTKLPHNMVVAVDWLNNKYSYTNTEGMLSVMDLTRFQPANVAHIHELLHSRSINEKHVSWFVSLGEAAGVPLTAFETLPSDLEDVQSETMKETLSRTAGPLLWFKTARQSYAQDINDLVPFASISVNGYSAMRPLARYFKLIEAAVRNNIEPVYLKYSVMTVAEMFSWLVLITHYTDDLPRLKADDAAYRHAALNQRVDPDYEVPSIPLMAPNMGFLPHQKKVRNLMKDSPDFAIMPVQTGGGKSILLLTDLLLEFKANRNEPYLVLCPSHLVPNYVKEAVYFTGGKLNVIAITNPAIRQNGWKRLQAIMMAAPRNTVVVVALDTLKFRPRTVSYGTTPVDVFPVIDFLRQFKFGYVAIDEAHRIKGATARNKSVMALVADIPKKRLASGTFVHDSPSDLAMTIAALDPTLFGTREEFNDKYGLEVRGGRVIKWKPNAQREIMQKIRSRVVIAGAMRKEWAAFLPKKVEWVGGVNLTPAQQAVYEDLLNKVIEQIEQDAKTNKALQDFVKGRHAKDNVRDDEADVEAEDEVEDERDDVDEDAGEDLSAMLNPYLARLEQFLVAPGSDPLGAALLKGEDLLSPKVALIYKRIRLHLEGGEADGKPYGPFPGKVIVFCNQVAAAEEIFNSAPPDLKKSGLLYKASDKVEILSQLENNPNKKWVVGVGQSMEEGLNLQFASRIIRASTVWNPGNLEQSNARIERPEFKKAETRPQIFFDTIVANRTFDISKTARLIAKVIAAAKFENADSHLYDEIPDVPVIPMTLDTIRTMNTWERVSDTNPGLVEYMKALQVYQEVRNKDYDQYKEDYIKKYGEGPVMSPIEVAPTPPDSKLLKYTPYVPGLGLYNEKELGLVRLDEAMNVVTTDEEEEDDEKEVPEGYVDPAIVQRVNELNGSLAHTEWGDGYIRGLRPGAKMVTVELLNGYRVRVQRSQVFVVGRALTSNKDIRNQILKAIGDLPVSTPAEVPADRWIPSTKALEIQKKQADKLRQKEEKQEQKEKESALNIELTLFVANGFLGIDYLLDDENHMATRVLQAAGFRTTPEYYYSKVVNAKALENQFALWAEKGLQIDPIVLKQGVGDAFNEMLRLLKAGLVRNHTETYKATRQAQVVNFYRLEHRPSNKKELFKPYPIIQDGVAYIALPATGQAATRLAMQYKRPSYKWIKSEPTLSYFGSFQQVVSMLQKLEAQGVHISNKKELNKELSRLKLMKVRKVEDDKALV</sequence>
<keyword evidence="4" id="KW-1185">Reference proteome</keyword>
<organism evidence="3 4">
    <name type="scientific">Ralstonia phage phiRSL1</name>
    <dbReference type="NCBI Taxonomy" id="1980924"/>
    <lineage>
        <taxon>Viruses</taxon>
        <taxon>Duplodnaviria</taxon>
        <taxon>Heunggongvirae</taxon>
        <taxon>Uroviricota</taxon>
        <taxon>Caudoviricetes</taxon>
        <taxon>Mieseafarmvirus</taxon>
        <taxon>Mieseafarmvirus RSL1</taxon>
    </lineage>
</organism>
<dbReference type="EMBL" id="AB366653">
    <property type="protein sequence ID" value="BAG41574.1"/>
    <property type="molecule type" value="Genomic_DNA"/>
</dbReference>
<dbReference type="Gene3D" id="3.40.50.300">
    <property type="entry name" value="P-loop containing nucleotide triphosphate hydrolases"/>
    <property type="match status" value="1"/>
</dbReference>
<evidence type="ECO:0000256" key="1">
    <source>
        <dbReference type="SAM" id="MobiDB-lite"/>
    </source>
</evidence>
<feature type="domain" description="Helicase ATP-binding" evidence="2">
    <location>
        <begin position="549"/>
        <end position="764"/>
    </location>
</feature>
<dbReference type="InterPro" id="IPR027417">
    <property type="entry name" value="P-loop_NTPase"/>
</dbReference>
<evidence type="ECO:0000313" key="3">
    <source>
        <dbReference type="EMBL" id="BAG41574.1"/>
    </source>
</evidence>
<dbReference type="InterPro" id="IPR000330">
    <property type="entry name" value="SNF2_N"/>
</dbReference>
<reference evidence="3 4" key="1">
    <citation type="journal article" date="2010" name="Virology">
        <title>A jumbo phage infecting the phytopathogen Ralstonia solanacearum defines a new lineage of the Myoviridae family.</title>
        <authorList>
            <person name="Yamada T."/>
            <person name="Satoh S."/>
            <person name="Ishikawa H."/>
            <person name="Fujiwara A."/>
            <person name="Kawasaki T."/>
            <person name="Fujie M."/>
            <person name="Ogata H."/>
        </authorList>
    </citation>
    <scope>NUCLEOTIDE SEQUENCE [LARGE SCALE GENOMIC DNA]</scope>
</reference>
<dbReference type="Proteomes" id="UP000001034">
    <property type="component" value="Segment"/>
</dbReference>
<accession>B2ZXY7</accession>
<dbReference type="GO" id="GO:0005524">
    <property type="term" value="F:ATP binding"/>
    <property type="evidence" value="ECO:0007669"/>
    <property type="project" value="InterPro"/>
</dbReference>
<feature type="compositionally biased region" description="Acidic residues" evidence="1">
    <location>
        <begin position="858"/>
        <end position="878"/>
    </location>
</feature>
<dbReference type="RefSeq" id="YP_001950004.1">
    <property type="nucleotide sequence ID" value="NC_010811.2"/>
</dbReference>
<dbReference type="PANTHER" id="PTHR10799">
    <property type="entry name" value="SNF2/RAD54 HELICASE FAMILY"/>
    <property type="match status" value="1"/>
</dbReference>
<dbReference type="SUPFAM" id="SSF52540">
    <property type="entry name" value="P-loop containing nucleoside triphosphate hydrolases"/>
    <property type="match status" value="2"/>
</dbReference>
<evidence type="ECO:0000259" key="2">
    <source>
        <dbReference type="SMART" id="SM00487"/>
    </source>
</evidence>
<dbReference type="SMART" id="SM00487">
    <property type="entry name" value="DEXDc"/>
    <property type="match status" value="1"/>
</dbReference>
<dbReference type="Pfam" id="PF00176">
    <property type="entry name" value="SNF2-rel_dom"/>
    <property type="match status" value="1"/>
</dbReference>
<proteinExistence type="predicted"/>
<evidence type="ECO:0000313" key="4">
    <source>
        <dbReference type="Proteomes" id="UP000001034"/>
    </source>
</evidence>
<name>B2ZXY7_9CAUD</name>
<feature type="region of interest" description="Disordered" evidence="1">
    <location>
        <begin position="852"/>
        <end position="878"/>
    </location>
</feature>
<dbReference type="GeneID" id="6369919"/>
<dbReference type="KEGG" id="vg:6369919"/>
<dbReference type="InterPro" id="IPR014001">
    <property type="entry name" value="Helicase_ATP-bd"/>
</dbReference>
<dbReference type="Gene3D" id="3.40.50.10810">
    <property type="entry name" value="Tandem AAA-ATPase domain"/>
    <property type="match status" value="1"/>
</dbReference>